<comment type="caution">
    <text evidence="6">The sequence shown here is derived from an EMBL/GenBank/DDBJ whole genome shotgun (WGS) entry which is preliminary data.</text>
</comment>
<name>A0A1U8H7N7_CAPAN</name>
<evidence type="ECO:0000256" key="2">
    <source>
        <dbReference type="ARBA" id="ARBA00022690"/>
    </source>
</evidence>
<protein>
    <submittedName>
        <fullName evidence="6">Proteinase inhibitor PSI-1.2</fullName>
    </submittedName>
</protein>
<evidence type="ECO:0000313" key="6">
    <source>
        <dbReference type="EMBL" id="PHT76558.1"/>
    </source>
</evidence>
<sequence length="81" mass="8693">MASSKVGVLTLLLLCVLLVGSNYVESADAKICPQFCEPNIGYMTCPSTGHKKLYPKCINCCKAGKGCKLYRKNGSLRCTGT</sequence>
<keyword evidence="3" id="KW-0722">Serine protease inhibitor</keyword>
<feature type="signal peptide" evidence="5">
    <location>
        <begin position="1"/>
        <end position="26"/>
    </location>
</feature>
<organism evidence="6 7">
    <name type="scientific">Capsicum annuum</name>
    <name type="common">Capsicum pepper</name>
    <dbReference type="NCBI Taxonomy" id="4072"/>
    <lineage>
        <taxon>Eukaryota</taxon>
        <taxon>Viridiplantae</taxon>
        <taxon>Streptophyta</taxon>
        <taxon>Embryophyta</taxon>
        <taxon>Tracheophyta</taxon>
        <taxon>Spermatophyta</taxon>
        <taxon>Magnoliopsida</taxon>
        <taxon>eudicotyledons</taxon>
        <taxon>Gunneridae</taxon>
        <taxon>Pentapetalae</taxon>
        <taxon>asterids</taxon>
        <taxon>lamiids</taxon>
        <taxon>Solanales</taxon>
        <taxon>Solanaceae</taxon>
        <taxon>Solanoideae</taxon>
        <taxon>Capsiceae</taxon>
        <taxon>Capsicum</taxon>
    </lineage>
</organism>
<dbReference type="Gene3D" id="3.30.60.30">
    <property type="match status" value="1"/>
</dbReference>
<keyword evidence="4" id="KW-1015">Disulfide bond</keyword>
<dbReference type="SUPFAM" id="SSF100897">
    <property type="entry name" value="Plant proteinase inhibitors"/>
    <property type="match status" value="1"/>
</dbReference>
<proteinExistence type="inferred from homology"/>
<dbReference type="PANTHER" id="PTHR33832">
    <property type="entry name" value="SERINE-TYPE ENDOPEPTIDASE INHIBITOR"/>
    <property type="match status" value="1"/>
</dbReference>
<dbReference type="Gramene" id="PHT76558">
    <property type="protein sequence ID" value="PHT76558"/>
    <property type="gene ID" value="T459_20080"/>
</dbReference>
<dbReference type="InterPro" id="IPR003465">
    <property type="entry name" value="Prot_inh_I20"/>
</dbReference>
<keyword evidence="5" id="KW-0732">Signal</keyword>
<evidence type="ECO:0000256" key="5">
    <source>
        <dbReference type="SAM" id="SignalP"/>
    </source>
</evidence>
<dbReference type="OMA" id="CINCCRT"/>
<dbReference type="Pfam" id="PF02428">
    <property type="entry name" value="Prot_inhib_II"/>
    <property type="match status" value="1"/>
</dbReference>
<dbReference type="PANTHER" id="PTHR33832:SF15">
    <property type="entry name" value="SERINE-TYPE ENDOPEPTIDASE INHIBITOR"/>
    <property type="match status" value="1"/>
</dbReference>
<keyword evidence="7" id="KW-1185">Reference proteome</keyword>
<comment type="similarity">
    <text evidence="1">Belongs to the protease inhibitor I20 (potato type II proteinase inhibitor) family.</text>
</comment>
<accession>A0A1U8H7N7</accession>
<dbReference type="InterPro" id="IPR051391">
    <property type="entry name" value="Protease_inhibitor_I20"/>
</dbReference>
<dbReference type="EMBL" id="AYRZ02000007">
    <property type="protein sequence ID" value="PHT76558.1"/>
    <property type="molecule type" value="Genomic_DNA"/>
</dbReference>
<evidence type="ECO:0000256" key="4">
    <source>
        <dbReference type="ARBA" id="ARBA00023157"/>
    </source>
</evidence>
<reference evidence="6 7" key="1">
    <citation type="journal article" date="2014" name="Nat. Genet.">
        <title>Genome sequence of the hot pepper provides insights into the evolution of pungency in Capsicum species.</title>
        <authorList>
            <person name="Kim S."/>
            <person name="Park M."/>
            <person name="Yeom S.I."/>
            <person name="Kim Y.M."/>
            <person name="Lee J.M."/>
            <person name="Lee H.A."/>
            <person name="Seo E."/>
            <person name="Choi J."/>
            <person name="Cheong K."/>
            <person name="Kim K.T."/>
            <person name="Jung K."/>
            <person name="Lee G.W."/>
            <person name="Oh S.K."/>
            <person name="Bae C."/>
            <person name="Kim S.B."/>
            <person name="Lee H.Y."/>
            <person name="Kim S.Y."/>
            <person name="Kim M.S."/>
            <person name="Kang B.C."/>
            <person name="Jo Y.D."/>
            <person name="Yang H.B."/>
            <person name="Jeong H.J."/>
            <person name="Kang W.H."/>
            <person name="Kwon J.K."/>
            <person name="Shin C."/>
            <person name="Lim J.Y."/>
            <person name="Park J.H."/>
            <person name="Huh J.H."/>
            <person name="Kim J.S."/>
            <person name="Kim B.D."/>
            <person name="Cohen O."/>
            <person name="Paran I."/>
            <person name="Suh M.C."/>
            <person name="Lee S.B."/>
            <person name="Kim Y.K."/>
            <person name="Shin Y."/>
            <person name="Noh S.J."/>
            <person name="Park J."/>
            <person name="Seo Y.S."/>
            <person name="Kwon S.Y."/>
            <person name="Kim H.A."/>
            <person name="Park J.M."/>
            <person name="Kim H.J."/>
            <person name="Choi S.B."/>
            <person name="Bosland P.W."/>
            <person name="Reeves G."/>
            <person name="Jo S.H."/>
            <person name="Lee B.W."/>
            <person name="Cho H.T."/>
            <person name="Choi H.S."/>
            <person name="Lee M.S."/>
            <person name="Yu Y."/>
            <person name="Do Choi Y."/>
            <person name="Park B.S."/>
            <person name="van Deynze A."/>
            <person name="Ashrafi H."/>
            <person name="Hill T."/>
            <person name="Kim W.T."/>
            <person name="Pai H.S."/>
            <person name="Ahn H.K."/>
            <person name="Yeam I."/>
            <person name="Giovannoni J.J."/>
            <person name="Rose J.K."/>
            <person name="Sorensen I."/>
            <person name="Lee S.J."/>
            <person name="Kim R.W."/>
            <person name="Choi I.Y."/>
            <person name="Choi B.S."/>
            <person name="Lim J.S."/>
            <person name="Lee Y.H."/>
            <person name="Choi D."/>
        </authorList>
    </citation>
    <scope>NUCLEOTIDE SEQUENCE [LARGE SCALE GENOMIC DNA]</scope>
    <source>
        <strain evidence="7">cv. CM334</strain>
    </source>
</reference>
<dbReference type="Proteomes" id="UP000222542">
    <property type="component" value="Unassembled WGS sequence"/>
</dbReference>
<keyword evidence="2" id="KW-0646">Protease inhibitor</keyword>
<evidence type="ECO:0000256" key="1">
    <source>
        <dbReference type="ARBA" id="ARBA00007766"/>
    </source>
</evidence>
<dbReference type="SMR" id="A0A1U8H7N7"/>
<gene>
    <name evidence="6" type="ORF">T459_20080</name>
</gene>
<evidence type="ECO:0000313" key="7">
    <source>
        <dbReference type="Proteomes" id="UP000222542"/>
    </source>
</evidence>
<feature type="chain" id="PRO_5030035836" evidence="5">
    <location>
        <begin position="27"/>
        <end position="81"/>
    </location>
</feature>
<dbReference type="AlphaFoldDB" id="A0A1U8H7N7"/>
<evidence type="ECO:0000256" key="3">
    <source>
        <dbReference type="ARBA" id="ARBA00022900"/>
    </source>
</evidence>
<reference evidence="6 7" key="2">
    <citation type="journal article" date="2017" name="Genome Biol.">
        <title>New reference genome sequences of hot pepper reveal the massive evolution of plant disease-resistance genes by retroduplication.</title>
        <authorList>
            <person name="Kim S."/>
            <person name="Park J."/>
            <person name="Yeom S.I."/>
            <person name="Kim Y.M."/>
            <person name="Seo E."/>
            <person name="Kim K.T."/>
            <person name="Kim M.S."/>
            <person name="Lee J.M."/>
            <person name="Cheong K."/>
            <person name="Shin H.S."/>
            <person name="Kim S.B."/>
            <person name="Han K."/>
            <person name="Lee J."/>
            <person name="Park M."/>
            <person name="Lee H.A."/>
            <person name="Lee H.Y."/>
            <person name="Lee Y."/>
            <person name="Oh S."/>
            <person name="Lee J.H."/>
            <person name="Choi E."/>
            <person name="Choi E."/>
            <person name="Lee S.E."/>
            <person name="Jeon J."/>
            <person name="Kim H."/>
            <person name="Choi G."/>
            <person name="Song H."/>
            <person name="Lee J."/>
            <person name="Lee S.C."/>
            <person name="Kwon J.K."/>
            <person name="Lee H.Y."/>
            <person name="Koo N."/>
            <person name="Hong Y."/>
            <person name="Kim R.W."/>
            <person name="Kang W.H."/>
            <person name="Huh J.H."/>
            <person name="Kang B.C."/>
            <person name="Yang T.J."/>
            <person name="Lee Y.H."/>
            <person name="Bennetzen J.L."/>
            <person name="Choi D."/>
        </authorList>
    </citation>
    <scope>NUCLEOTIDE SEQUENCE [LARGE SCALE GENOMIC DNA]</scope>
    <source>
        <strain evidence="7">cv. CM334</strain>
    </source>
</reference>
<dbReference type="GO" id="GO:0004867">
    <property type="term" value="F:serine-type endopeptidase inhibitor activity"/>
    <property type="evidence" value="ECO:0007669"/>
    <property type="project" value="UniProtKB-KW"/>
</dbReference>